<feature type="domain" description="DUF4097" evidence="2">
    <location>
        <begin position="37"/>
        <end position="216"/>
    </location>
</feature>
<dbReference type="Pfam" id="PF13349">
    <property type="entry name" value="DUF4097"/>
    <property type="match status" value="1"/>
</dbReference>
<protein>
    <submittedName>
        <fullName evidence="3">Putative adhesin</fullName>
    </submittedName>
</protein>
<dbReference type="AlphaFoldDB" id="A0A1I5AZP1"/>
<gene>
    <name evidence="3" type="ORF">SAMN04488519_101334</name>
</gene>
<evidence type="ECO:0000259" key="2">
    <source>
        <dbReference type="Pfam" id="PF13349"/>
    </source>
</evidence>
<organism evidence="3 4">
    <name type="scientific">Algoriphagus ornithinivorans</name>
    <dbReference type="NCBI Taxonomy" id="226506"/>
    <lineage>
        <taxon>Bacteria</taxon>
        <taxon>Pseudomonadati</taxon>
        <taxon>Bacteroidota</taxon>
        <taxon>Cytophagia</taxon>
        <taxon>Cytophagales</taxon>
        <taxon>Cyclobacteriaceae</taxon>
        <taxon>Algoriphagus</taxon>
    </lineage>
</organism>
<reference evidence="4" key="1">
    <citation type="submission" date="2016-10" db="EMBL/GenBank/DDBJ databases">
        <authorList>
            <person name="Varghese N."/>
            <person name="Submissions S."/>
        </authorList>
    </citation>
    <scope>NUCLEOTIDE SEQUENCE [LARGE SCALE GENOMIC DNA]</scope>
    <source>
        <strain evidence="4">DSM 15282</strain>
    </source>
</reference>
<feature type="signal peptide" evidence="1">
    <location>
        <begin position="1"/>
        <end position="22"/>
    </location>
</feature>
<evidence type="ECO:0000313" key="4">
    <source>
        <dbReference type="Proteomes" id="UP000199564"/>
    </source>
</evidence>
<evidence type="ECO:0000256" key="1">
    <source>
        <dbReference type="SAM" id="SignalP"/>
    </source>
</evidence>
<feature type="chain" id="PRO_5011653337" evidence="1">
    <location>
        <begin position="23"/>
        <end position="307"/>
    </location>
</feature>
<proteinExistence type="predicted"/>
<sequence length="307" mass="32601">MKSLTRLYLLFALLLVQSYAFAQKVLVDTQKSYPGIRSIEVEGGWLDVSYDGGSSSSVDVEAYLESENENQDIVFVTIGDVLKISYKRSSQMNSWNSKSKGWIKMTGPESIKLSIRNSSGDLQVSRVSSDETNLKVSSGKIQANQIRGDLMVNATSGNIRVDGVNGNVMAGMTSGNADIFNVKGDLQYKSTSGSLDANNVEGELSVSLTSGNAKLSNVGQLGALKFTSGNIRAENAGLGPNTSFSGTSGNFRVQTPSNLNAYNYELKASSGNLKVGKSSKGKTLEINNGASSTIKGQISSGNITIEN</sequence>
<dbReference type="RefSeq" id="WP_091649374.1">
    <property type="nucleotide sequence ID" value="NZ_FOVW01000001.1"/>
</dbReference>
<dbReference type="EMBL" id="FOVW01000001">
    <property type="protein sequence ID" value="SFN67928.1"/>
    <property type="molecule type" value="Genomic_DNA"/>
</dbReference>
<keyword evidence="1" id="KW-0732">Signal</keyword>
<dbReference type="STRING" id="226506.SAMN04488519_101334"/>
<dbReference type="Proteomes" id="UP000199564">
    <property type="component" value="Unassembled WGS sequence"/>
</dbReference>
<name>A0A1I5AZP1_9BACT</name>
<evidence type="ECO:0000313" key="3">
    <source>
        <dbReference type="EMBL" id="SFN67928.1"/>
    </source>
</evidence>
<dbReference type="InterPro" id="IPR025164">
    <property type="entry name" value="Toastrack_DUF4097"/>
</dbReference>
<keyword evidence="4" id="KW-1185">Reference proteome</keyword>
<accession>A0A1I5AZP1</accession>